<feature type="region of interest" description="Disordered" evidence="1">
    <location>
        <begin position="109"/>
        <end position="139"/>
    </location>
</feature>
<gene>
    <name evidence="2" type="ORF">ACJRO7_014607</name>
</gene>
<dbReference type="Proteomes" id="UP001634007">
    <property type="component" value="Unassembled WGS sequence"/>
</dbReference>
<organism evidence="2 3">
    <name type="scientific">Eucalyptus globulus</name>
    <name type="common">Tasmanian blue gum</name>
    <dbReference type="NCBI Taxonomy" id="34317"/>
    <lineage>
        <taxon>Eukaryota</taxon>
        <taxon>Viridiplantae</taxon>
        <taxon>Streptophyta</taxon>
        <taxon>Embryophyta</taxon>
        <taxon>Tracheophyta</taxon>
        <taxon>Spermatophyta</taxon>
        <taxon>Magnoliopsida</taxon>
        <taxon>eudicotyledons</taxon>
        <taxon>Gunneridae</taxon>
        <taxon>Pentapetalae</taxon>
        <taxon>rosids</taxon>
        <taxon>malvids</taxon>
        <taxon>Myrtales</taxon>
        <taxon>Myrtaceae</taxon>
        <taxon>Myrtoideae</taxon>
        <taxon>Eucalypteae</taxon>
        <taxon>Eucalyptus</taxon>
    </lineage>
</organism>
<proteinExistence type="predicted"/>
<dbReference type="EMBL" id="JBJKBG010000003">
    <property type="protein sequence ID" value="KAL3745522.1"/>
    <property type="molecule type" value="Genomic_DNA"/>
</dbReference>
<reference evidence="2 3" key="1">
    <citation type="submission" date="2024-11" db="EMBL/GenBank/DDBJ databases">
        <title>Chromosome-level genome assembly of Eucalyptus globulus Labill. provides insights into its genome evolution.</title>
        <authorList>
            <person name="Li X."/>
        </authorList>
    </citation>
    <scope>NUCLEOTIDE SEQUENCE [LARGE SCALE GENOMIC DNA]</scope>
    <source>
        <strain evidence="2">CL2024</strain>
        <tissue evidence="2">Fresh tender leaves</tissue>
    </source>
</reference>
<comment type="caution">
    <text evidence="2">The sequence shown here is derived from an EMBL/GenBank/DDBJ whole genome shotgun (WGS) entry which is preliminary data.</text>
</comment>
<keyword evidence="3" id="KW-1185">Reference proteome</keyword>
<name>A0ABD3L6Q4_EUCGL</name>
<evidence type="ECO:0000313" key="3">
    <source>
        <dbReference type="Proteomes" id="UP001634007"/>
    </source>
</evidence>
<accession>A0ABD3L6Q4</accession>
<protein>
    <submittedName>
        <fullName evidence="2">Uncharacterized protein</fullName>
    </submittedName>
</protein>
<sequence>MKRDHSGGGIHVAGLRGAAARRQRQGLGQAATSTWLRWSPEACDERDARLQIRRPRWVVDEKRVGARTSHGKVAGISSAAACCCGGYGVKPASRKPATRLVCWSGGYGAKQSGSVNSAVETPRWWRSEARQGPNQRRKT</sequence>
<evidence type="ECO:0000256" key="1">
    <source>
        <dbReference type="SAM" id="MobiDB-lite"/>
    </source>
</evidence>
<dbReference type="AlphaFoldDB" id="A0ABD3L6Q4"/>
<evidence type="ECO:0000313" key="2">
    <source>
        <dbReference type="EMBL" id="KAL3745522.1"/>
    </source>
</evidence>